<sequence length="63" mass="6631">MTSPQPAATPATDPFADKAWRTAIEHAAGCLACRTPGAGCQEGERLLHTYEEATREARSGGES</sequence>
<protein>
    <submittedName>
        <fullName evidence="1">Uncharacterized protein</fullName>
    </submittedName>
</protein>
<organism evidence="1 2">
    <name type="scientific">Streptomyces rhizosphaericus</name>
    <dbReference type="NCBI Taxonomy" id="114699"/>
    <lineage>
        <taxon>Bacteria</taxon>
        <taxon>Bacillati</taxon>
        <taxon>Actinomycetota</taxon>
        <taxon>Actinomycetes</taxon>
        <taxon>Kitasatosporales</taxon>
        <taxon>Streptomycetaceae</taxon>
        <taxon>Streptomyces</taxon>
        <taxon>Streptomyces violaceusniger group</taxon>
    </lineage>
</organism>
<evidence type="ECO:0000313" key="2">
    <source>
        <dbReference type="Proteomes" id="UP000476310"/>
    </source>
</evidence>
<dbReference type="Proteomes" id="UP000476310">
    <property type="component" value="Unassembled WGS sequence"/>
</dbReference>
<comment type="caution">
    <text evidence="1">The sequence shown here is derived from an EMBL/GenBank/DDBJ whole genome shotgun (WGS) entry which is preliminary data.</text>
</comment>
<accession>A0A6G4AL48</accession>
<name>A0A6G4AL48_9ACTN</name>
<dbReference type="EMBL" id="JAAIKT010000032">
    <property type="protein sequence ID" value="NEW73514.1"/>
    <property type="molecule type" value="Genomic_DNA"/>
</dbReference>
<gene>
    <name evidence="1" type="ORF">G4H13_24890</name>
</gene>
<keyword evidence="2" id="KW-1185">Reference proteome</keyword>
<proteinExistence type="predicted"/>
<dbReference type="AlphaFoldDB" id="A0A6G4AL48"/>
<evidence type="ECO:0000313" key="1">
    <source>
        <dbReference type="EMBL" id="NEW73514.1"/>
    </source>
</evidence>
<dbReference type="RefSeq" id="WP_164430589.1">
    <property type="nucleotide sequence ID" value="NZ_JAAIKT010000032.1"/>
</dbReference>
<reference evidence="1" key="1">
    <citation type="submission" date="2020-02" db="EMBL/GenBank/DDBJ databases">
        <title>A new Streptomyces sp. for controlling soil-borne diseases.</title>
        <authorList>
            <person name="Li X."/>
            <person name="Tian Y."/>
            <person name="Gao K."/>
        </authorList>
    </citation>
    <scope>NUCLEOTIDE SEQUENCE [LARGE SCALE GENOMIC DNA]</scope>
    <source>
        <strain evidence="1">0250</strain>
    </source>
</reference>